<dbReference type="Proteomes" id="UP001175228">
    <property type="component" value="Unassembled WGS sequence"/>
</dbReference>
<keyword evidence="1" id="KW-0732">Signal</keyword>
<feature type="chain" id="PRO_5041450250" evidence="1">
    <location>
        <begin position="19"/>
        <end position="97"/>
    </location>
</feature>
<accession>A0AA39ULV6</accession>
<keyword evidence="3" id="KW-1185">Reference proteome</keyword>
<proteinExistence type="predicted"/>
<comment type="caution">
    <text evidence="2">The sequence shown here is derived from an EMBL/GenBank/DDBJ whole genome shotgun (WGS) entry which is preliminary data.</text>
</comment>
<dbReference type="AlphaFoldDB" id="A0AA39ULV6"/>
<evidence type="ECO:0000256" key="1">
    <source>
        <dbReference type="SAM" id="SignalP"/>
    </source>
</evidence>
<protein>
    <submittedName>
        <fullName evidence="2">Uncharacterized protein</fullName>
    </submittedName>
</protein>
<name>A0AA39ULV6_9AGAR</name>
<evidence type="ECO:0000313" key="2">
    <source>
        <dbReference type="EMBL" id="KAK0488384.1"/>
    </source>
</evidence>
<organism evidence="2 3">
    <name type="scientific">Armillaria luteobubalina</name>
    <dbReference type="NCBI Taxonomy" id="153913"/>
    <lineage>
        <taxon>Eukaryota</taxon>
        <taxon>Fungi</taxon>
        <taxon>Dikarya</taxon>
        <taxon>Basidiomycota</taxon>
        <taxon>Agaricomycotina</taxon>
        <taxon>Agaricomycetes</taxon>
        <taxon>Agaricomycetidae</taxon>
        <taxon>Agaricales</taxon>
        <taxon>Marasmiineae</taxon>
        <taxon>Physalacriaceae</taxon>
        <taxon>Armillaria</taxon>
    </lineage>
</organism>
<evidence type="ECO:0000313" key="3">
    <source>
        <dbReference type="Proteomes" id="UP001175228"/>
    </source>
</evidence>
<sequence length="97" mass="11169">MSTYLISIGLAFILFSWGKSENIMPSTEKDLEVNVLKSLEEVDIIKMRRFATHSLRFMDAYQKGLNGVQAAWAVTKYRGHRLIPETILRDLDNSQIH</sequence>
<feature type="signal peptide" evidence="1">
    <location>
        <begin position="1"/>
        <end position="18"/>
    </location>
</feature>
<gene>
    <name evidence="2" type="ORF">EDD18DRAFT_1291710</name>
</gene>
<dbReference type="EMBL" id="JAUEPU010000039">
    <property type="protein sequence ID" value="KAK0488384.1"/>
    <property type="molecule type" value="Genomic_DNA"/>
</dbReference>
<reference evidence="2" key="1">
    <citation type="submission" date="2023-06" db="EMBL/GenBank/DDBJ databases">
        <authorList>
            <consortium name="Lawrence Berkeley National Laboratory"/>
            <person name="Ahrendt S."/>
            <person name="Sahu N."/>
            <person name="Indic B."/>
            <person name="Wong-Bajracharya J."/>
            <person name="Merenyi Z."/>
            <person name="Ke H.-M."/>
            <person name="Monk M."/>
            <person name="Kocsube S."/>
            <person name="Drula E."/>
            <person name="Lipzen A."/>
            <person name="Balint B."/>
            <person name="Henrissat B."/>
            <person name="Andreopoulos B."/>
            <person name="Martin F.M."/>
            <person name="Harder C.B."/>
            <person name="Rigling D."/>
            <person name="Ford K.L."/>
            <person name="Foster G.D."/>
            <person name="Pangilinan J."/>
            <person name="Papanicolaou A."/>
            <person name="Barry K."/>
            <person name="LaButti K."/>
            <person name="Viragh M."/>
            <person name="Koriabine M."/>
            <person name="Yan M."/>
            <person name="Riley R."/>
            <person name="Champramary S."/>
            <person name="Plett K.L."/>
            <person name="Tsai I.J."/>
            <person name="Slot J."/>
            <person name="Sipos G."/>
            <person name="Plett J."/>
            <person name="Nagy L.G."/>
            <person name="Grigoriev I.V."/>
        </authorList>
    </citation>
    <scope>NUCLEOTIDE SEQUENCE</scope>
    <source>
        <strain evidence="2">HWK02</strain>
    </source>
</reference>